<proteinExistence type="predicted"/>
<protein>
    <submittedName>
        <fullName evidence="1">Uncharacterized protein</fullName>
    </submittedName>
</protein>
<organism evidence="1">
    <name type="scientific">virus sp. ctReX5</name>
    <dbReference type="NCBI Taxonomy" id="2825818"/>
    <lineage>
        <taxon>Viruses</taxon>
    </lineage>
</organism>
<evidence type="ECO:0000313" key="1">
    <source>
        <dbReference type="EMBL" id="DAE32042.1"/>
    </source>
</evidence>
<sequence length="30" mass="3509">MFLNVNIRTAEKSTALPKLEEFSWLRTSLL</sequence>
<dbReference type="EMBL" id="BK059114">
    <property type="protein sequence ID" value="DAE32042.1"/>
    <property type="molecule type" value="Genomic_DNA"/>
</dbReference>
<accession>A0A8S5RLQ3</accession>
<reference evidence="1" key="1">
    <citation type="journal article" date="2021" name="Proc. Natl. Acad. Sci. U.S.A.">
        <title>A Catalog of Tens of Thousands of Viruses from Human Metagenomes Reveals Hidden Associations with Chronic Diseases.</title>
        <authorList>
            <person name="Tisza M.J."/>
            <person name="Buck C.B."/>
        </authorList>
    </citation>
    <scope>NUCLEOTIDE SEQUENCE</scope>
    <source>
        <strain evidence="1">CtReX5</strain>
    </source>
</reference>
<name>A0A8S5RLQ3_9VIRU</name>